<dbReference type="AlphaFoldDB" id="A0A1Q9AWD4"/>
<dbReference type="EMBL" id="MKIP01000044">
    <property type="protein sequence ID" value="OLP59763.1"/>
    <property type="molecule type" value="Genomic_DNA"/>
</dbReference>
<reference evidence="2 3" key="1">
    <citation type="submission" date="2016-09" db="EMBL/GenBank/DDBJ databases">
        <title>Rhizobium sp. nov., a novel species isolated from the rice rhizosphere.</title>
        <authorList>
            <person name="Zhao J."/>
            <person name="Zhang X."/>
        </authorList>
    </citation>
    <scope>NUCLEOTIDE SEQUENCE [LARGE SCALE GENOMIC DNA]</scope>
    <source>
        <strain evidence="2 3">1.7048</strain>
    </source>
</reference>
<dbReference type="InterPro" id="IPR007712">
    <property type="entry name" value="RelE/ParE_toxin"/>
</dbReference>
<gene>
    <name evidence="2" type="ORF">BJF93_21855</name>
</gene>
<organism evidence="2 3">
    <name type="scientific">Xaviernesmea oryzae</name>
    <dbReference type="NCBI Taxonomy" id="464029"/>
    <lineage>
        <taxon>Bacteria</taxon>
        <taxon>Pseudomonadati</taxon>
        <taxon>Pseudomonadota</taxon>
        <taxon>Alphaproteobacteria</taxon>
        <taxon>Hyphomicrobiales</taxon>
        <taxon>Rhizobiaceae</taxon>
        <taxon>Rhizobium/Agrobacterium group</taxon>
        <taxon>Xaviernesmea</taxon>
    </lineage>
</organism>
<evidence type="ECO:0000256" key="1">
    <source>
        <dbReference type="ARBA" id="ARBA00022649"/>
    </source>
</evidence>
<dbReference type="Proteomes" id="UP000186364">
    <property type="component" value="Unassembled WGS sequence"/>
</dbReference>
<dbReference type="Pfam" id="PF05016">
    <property type="entry name" value="ParE_toxin"/>
    <property type="match status" value="1"/>
</dbReference>
<dbReference type="InterPro" id="IPR035093">
    <property type="entry name" value="RelE/ParE_toxin_dom_sf"/>
</dbReference>
<proteinExistence type="predicted"/>
<protein>
    <submittedName>
        <fullName evidence="2">Plasmid stabilization protein ParE</fullName>
    </submittedName>
</protein>
<name>A0A1Q9AWD4_9HYPH</name>
<keyword evidence="3" id="KW-1185">Reference proteome</keyword>
<comment type="caution">
    <text evidence="2">The sequence shown here is derived from an EMBL/GenBank/DDBJ whole genome shotgun (WGS) entry which is preliminary data.</text>
</comment>
<dbReference type="RefSeq" id="WP_075627958.1">
    <property type="nucleotide sequence ID" value="NZ_FOAM01000019.1"/>
</dbReference>
<evidence type="ECO:0000313" key="2">
    <source>
        <dbReference type="EMBL" id="OLP59763.1"/>
    </source>
</evidence>
<dbReference type="Gene3D" id="3.30.2310.20">
    <property type="entry name" value="RelE-like"/>
    <property type="match status" value="1"/>
</dbReference>
<keyword evidence="1" id="KW-1277">Toxin-antitoxin system</keyword>
<accession>A0A1Q9AWD4</accession>
<dbReference type="OrthoDB" id="7173315at2"/>
<sequence>MRFRLCVEAEEDIITIAEQGVRMFGFARVRRYHDELFAVLDLIEANPRMAREREEISPQVRTLSFKAHLIVYRMEENGAIFVIRIRHGHEDWANDSVQALAQ</sequence>
<evidence type="ECO:0000313" key="3">
    <source>
        <dbReference type="Proteomes" id="UP000186364"/>
    </source>
</evidence>